<organism evidence="2 3">
    <name type="scientific">Tetracentron sinense</name>
    <name type="common">Spur-leaf</name>
    <dbReference type="NCBI Taxonomy" id="13715"/>
    <lineage>
        <taxon>Eukaryota</taxon>
        <taxon>Viridiplantae</taxon>
        <taxon>Streptophyta</taxon>
        <taxon>Embryophyta</taxon>
        <taxon>Tracheophyta</taxon>
        <taxon>Spermatophyta</taxon>
        <taxon>Magnoliopsida</taxon>
        <taxon>Trochodendrales</taxon>
        <taxon>Trochodendraceae</taxon>
        <taxon>Tetracentron</taxon>
    </lineage>
</organism>
<dbReference type="OrthoDB" id="1679024at2759"/>
<dbReference type="InterPro" id="IPR057135">
    <property type="entry name" value="At4g27190-like_LRR"/>
</dbReference>
<dbReference type="InterPro" id="IPR032675">
    <property type="entry name" value="LRR_dom_sf"/>
</dbReference>
<reference evidence="2 3" key="1">
    <citation type="submission" date="2020-04" db="EMBL/GenBank/DDBJ databases">
        <title>Plant Genome Project.</title>
        <authorList>
            <person name="Zhang R.-G."/>
        </authorList>
    </citation>
    <scope>NUCLEOTIDE SEQUENCE [LARGE SCALE GENOMIC DNA]</scope>
    <source>
        <strain evidence="2">YNK0</strain>
        <tissue evidence="2">Leaf</tissue>
    </source>
</reference>
<protein>
    <recommendedName>
        <fullName evidence="1">Disease resistance protein At4g27190-like leucine-rich repeats domain-containing protein</fullName>
    </recommendedName>
</protein>
<dbReference type="AlphaFoldDB" id="A0A834ZNK0"/>
<dbReference type="Pfam" id="PF23247">
    <property type="entry name" value="LRR_RPS2"/>
    <property type="match status" value="1"/>
</dbReference>
<dbReference type="Proteomes" id="UP000655225">
    <property type="component" value="Unassembled WGS sequence"/>
</dbReference>
<proteinExistence type="predicted"/>
<keyword evidence="3" id="KW-1185">Reference proteome</keyword>
<name>A0A834ZNK0_TETSI</name>
<comment type="caution">
    <text evidence="2">The sequence shown here is derived from an EMBL/GenBank/DDBJ whole genome shotgun (WGS) entry which is preliminary data.</text>
</comment>
<feature type="domain" description="Disease resistance protein At4g27190-like leucine-rich repeats" evidence="1">
    <location>
        <begin position="136"/>
        <end position="230"/>
    </location>
</feature>
<accession>A0A834ZNK0</accession>
<dbReference type="SUPFAM" id="SSF52058">
    <property type="entry name" value="L domain-like"/>
    <property type="match status" value="1"/>
</dbReference>
<dbReference type="InterPro" id="IPR050905">
    <property type="entry name" value="Plant_NBS-LRR"/>
</dbReference>
<evidence type="ECO:0000259" key="1">
    <source>
        <dbReference type="Pfam" id="PF23247"/>
    </source>
</evidence>
<evidence type="ECO:0000313" key="3">
    <source>
        <dbReference type="Proteomes" id="UP000655225"/>
    </source>
</evidence>
<sequence length="340" mass="38856">MEFEPMTAVKDFHSLERLELHGLEELSQIRVEDLQPDTNSSLKVLDVDTCPHLQMINFTGKCQHLEELRIRNCKQWREFSFSDSCNLESLKVMEVDTCHSLSRVFLWPRLQHIEEIKIRNCEHLAELKFWKTSAPESLKVLDVHTCPVLRNVSFPPQLALHHNLEEIKIRNCEQFVGIKMGEYNSRVTLSRLQRLELHGLHNLNSIYSGVLVCDSLRTIDVWGCPRMTRLPLYLGGGNIQPSAPPALKEIKGGKEWWDSLVWDHPEAKTLLQHLFKDVVVPTPSPSQKPISKAARKAGIYFTNFDTQHDVSIAVLQDCHLPAPVPVPVPVKMATQRLTSA</sequence>
<dbReference type="Gene3D" id="3.80.10.10">
    <property type="entry name" value="Ribonuclease Inhibitor"/>
    <property type="match status" value="2"/>
</dbReference>
<evidence type="ECO:0000313" key="2">
    <source>
        <dbReference type="EMBL" id="KAF8411074.1"/>
    </source>
</evidence>
<gene>
    <name evidence="2" type="ORF">HHK36_003613</name>
</gene>
<dbReference type="EMBL" id="JABCRI010000002">
    <property type="protein sequence ID" value="KAF8411074.1"/>
    <property type="molecule type" value="Genomic_DNA"/>
</dbReference>
<dbReference type="PANTHER" id="PTHR33463:SF209">
    <property type="entry name" value="DISEASE RESISTANCE PROTEIN RPS2-LIKE"/>
    <property type="match status" value="1"/>
</dbReference>
<dbReference type="PANTHER" id="PTHR33463">
    <property type="entry name" value="NB-ARC DOMAIN-CONTAINING PROTEIN-RELATED"/>
    <property type="match status" value="1"/>
</dbReference>
<dbReference type="OMA" id="CKEVIIC"/>